<dbReference type="SUPFAM" id="SSF141571">
    <property type="entry name" value="Pentapeptide repeat-like"/>
    <property type="match status" value="2"/>
</dbReference>
<sequence length="663" mass="76917">MQALDKATNTKHIRYANVHHHCSRLTIKNFFHHLGQLLLPLLLTIFTVIITFDQRKENRIQRFEDRRLAEQQRQQDLNISRQQRVEDRELANDQREQDLNISREQRDMDKWIAEQQRQHDRQLVVEKREADDLNAAIQRNMTRDQRMYEINIEQERYKKENEKYLDALLLSYYNEMGELMLKTNEKPLSSNPIIFSLVRAKTLNVIEQIGPIRTVYLLMFLYGAGQLSIGENSLDLTEARLDNIDLRNQRNLVKIFLNGAHLHGASFIGQNISYGNFTNAYLYRANFSGSTCIGTIFNGAYLVEADFFYSNIRNASFIEVNMRRATFYKTIGKNTHFQFTQMQETNFSDAVFDCILINTRGFFDSNLAASDFRRARLSQCQFVYCNMTQIDFSATDLRIANLTASIISYGSFDNADLGGAILWATNLSYANLSTVQCSGSVGSISSCLFKQALTLENAQMQNQLIGSPPANLLYDEGRPHCALSVLGDTSSIANDSRWKISPANSIFNQYRLLNDKYLYAKFIVFYEFDFRKRFSMLYRKLNACIFTPINQTNQVEMNHYVDLNIYKTLIQARQAKATVLCHVGYSTRVIITQYDENNKSLDSSESIQYRWSELLKLSTTSLKLSVQFYRPIGRDQSWCHYVHLHVEVGFKTPDTQLLHPWEI</sequence>
<dbReference type="Pfam" id="PF00805">
    <property type="entry name" value="Pentapeptide"/>
    <property type="match status" value="2"/>
</dbReference>
<dbReference type="Gene3D" id="2.160.20.80">
    <property type="entry name" value="E3 ubiquitin-protein ligase SopA"/>
    <property type="match status" value="2"/>
</dbReference>
<accession>A0A816VC32</accession>
<comment type="caution">
    <text evidence="3">The sequence shown here is derived from an EMBL/GenBank/DDBJ whole genome shotgun (WGS) entry which is preliminary data.</text>
</comment>
<dbReference type="Proteomes" id="UP000663887">
    <property type="component" value="Unassembled WGS sequence"/>
</dbReference>
<gene>
    <name evidence="3" type="ORF">XDN619_LOCUS22705</name>
</gene>
<dbReference type="InterPro" id="IPR001646">
    <property type="entry name" value="5peptide_repeat"/>
</dbReference>
<feature type="transmembrane region" description="Helical" evidence="2">
    <location>
        <begin position="34"/>
        <end position="52"/>
    </location>
</feature>
<reference evidence="3" key="1">
    <citation type="submission" date="2021-02" db="EMBL/GenBank/DDBJ databases">
        <authorList>
            <person name="Nowell W R."/>
        </authorList>
    </citation>
    <scope>NUCLEOTIDE SEQUENCE</scope>
</reference>
<evidence type="ECO:0000313" key="3">
    <source>
        <dbReference type="EMBL" id="CAF2120930.1"/>
    </source>
</evidence>
<keyword evidence="2" id="KW-0472">Membrane</keyword>
<evidence type="ECO:0000256" key="1">
    <source>
        <dbReference type="ARBA" id="ARBA00022737"/>
    </source>
</evidence>
<keyword evidence="2" id="KW-0812">Transmembrane</keyword>
<name>A0A816VC32_9BILA</name>
<evidence type="ECO:0000256" key="2">
    <source>
        <dbReference type="SAM" id="Phobius"/>
    </source>
</evidence>
<keyword evidence="1" id="KW-0677">Repeat</keyword>
<evidence type="ECO:0000313" key="4">
    <source>
        <dbReference type="Proteomes" id="UP000663887"/>
    </source>
</evidence>
<protein>
    <recommendedName>
        <fullName evidence="5">Pentapeptide repeat-containing protein</fullName>
    </recommendedName>
</protein>
<evidence type="ECO:0008006" key="5">
    <source>
        <dbReference type="Google" id="ProtNLM"/>
    </source>
</evidence>
<dbReference type="PANTHER" id="PTHR47485:SF1">
    <property type="entry name" value="THYLAKOID LUMENAL 17.4 KDA PROTEIN, CHLOROPLASTIC"/>
    <property type="match status" value="1"/>
</dbReference>
<proteinExistence type="predicted"/>
<keyword evidence="2" id="KW-1133">Transmembrane helix</keyword>
<dbReference type="AlphaFoldDB" id="A0A816VC32"/>
<organism evidence="3 4">
    <name type="scientific">Rotaria magnacalcarata</name>
    <dbReference type="NCBI Taxonomy" id="392030"/>
    <lineage>
        <taxon>Eukaryota</taxon>
        <taxon>Metazoa</taxon>
        <taxon>Spiralia</taxon>
        <taxon>Gnathifera</taxon>
        <taxon>Rotifera</taxon>
        <taxon>Eurotatoria</taxon>
        <taxon>Bdelloidea</taxon>
        <taxon>Philodinida</taxon>
        <taxon>Philodinidae</taxon>
        <taxon>Rotaria</taxon>
    </lineage>
</organism>
<dbReference type="EMBL" id="CAJNRG010010265">
    <property type="protein sequence ID" value="CAF2120930.1"/>
    <property type="molecule type" value="Genomic_DNA"/>
</dbReference>
<dbReference type="PANTHER" id="PTHR47485">
    <property type="entry name" value="THYLAKOID LUMENAL 17.4 KDA PROTEIN, CHLOROPLASTIC"/>
    <property type="match status" value="1"/>
</dbReference>